<organism evidence="3 4">
    <name type="scientific">Candidatus Thiodiazotropha endolucinida</name>
    <dbReference type="NCBI Taxonomy" id="1655433"/>
    <lineage>
        <taxon>Bacteria</taxon>
        <taxon>Pseudomonadati</taxon>
        <taxon>Pseudomonadota</taxon>
        <taxon>Gammaproteobacteria</taxon>
        <taxon>Chromatiales</taxon>
        <taxon>Sedimenticolaceae</taxon>
        <taxon>Candidatus Thiodiazotropha</taxon>
    </lineage>
</organism>
<dbReference type="EMBL" id="MARB01000012">
    <property type="protein sequence ID" value="ODJ87381.1"/>
    <property type="molecule type" value="Genomic_DNA"/>
</dbReference>
<dbReference type="SMART" id="SM00448">
    <property type="entry name" value="REC"/>
    <property type="match status" value="1"/>
</dbReference>
<evidence type="ECO:0000256" key="1">
    <source>
        <dbReference type="PROSITE-ProRule" id="PRU00169"/>
    </source>
</evidence>
<dbReference type="GO" id="GO:0000160">
    <property type="term" value="P:phosphorelay signal transduction system"/>
    <property type="evidence" value="ECO:0007669"/>
    <property type="project" value="InterPro"/>
</dbReference>
<protein>
    <submittedName>
        <fullName evidence="3">C4-dicarboxylate transport transcriptional regulatory protein DctD</fullName>
    </submittedName>
</protein>
<proteinExistence type="predicted"/>
<evidence type="ECO:0000313" key="3">
    <source>
        <dbReference type="EMBL" id="ODJ87381.1"/>
    </source>
</evidence>
<dbReference type="Proteomes" id="UP000094769">
    <property type="component" value="Unassembled WGS sequence"/>
</dbReference>
<dbReference type="Gene3D" id="1.10.3210.10">
    <property type="entry name" value="Hypothetical protein af1432"/>
    <property type="match status" value="1"/>
</dbReference>
<sequence length="381" mass="42150">MEKLPEKVLMVDDDRNLLDSFRRQFRKRLNLETATSGADGVQAVQDGGPFAVVISDMQMPNMNGIEFLSKVHTISPNTVRIMLTGNANLDVAIDAVNDGHIFRFLNKPVETDQLYQTITDAVQQYRLITSEKILLNKTLKGAVDLMADILSMVNPVAFSHSSRIKQYAHTIVNSLSLEDSWHYNLAAMLCQLGYISLPEDLVRKVAEGEELSQAERQHYASHPAMGARLLKHIPRLEVVSEMVERQNDNVGKIEFQGKLSNQNKAVLGGQILRVAIAYEHLVSQGMDEQAAIDELKDNPANYDPILVETLALGSQDRKVEVMTLPIDKLEPGLILDQPIKTQAGTLLVAKGQALSQAVLFRLLAAEESGIVSGSVRVFKVT</sequence>
<keyword evidence="4" id="KW-1185">Reference proteome</keyword>
<dbReference type="InterPro" id="IPR001789">
    <property type="entry name" value="Sig_transdc_resp-reg_receiver"/>
</dbReference>
<dbReference type="SUPFAM" id="SSF52172">
    <property type="entry name" value="CheY-like"/>
    <property type="match status" value="1"/>
</dbReference>
<evidence type="ECO:0000259" key="2">
    <source>
        <dbReference type="PROSITE" id="PS50110"/>
    </source>
</evidence>
<dbReference type="InterPro" id="IPR011006">
    <property type="entry name" value="CheY-like_superfamily"/>
</dbReference>
<dbReference type="Pfam" id="PF13487">
    <property type="entry name" value="HD_5"/>
    <property type="match status" value="1"/>
</dbReference>
<dbReference type="PANTHER" id="PTHR45228">
    <property type="entry name" value="CYCLIC DI-GMP PHOSPHODIESTERASE TM_0186-RELATED"/>
    <property type="match status" value="1"/>
</dbReference>
<dbReference type="PANTHER" id="PTHR45228:SF8">
    <property type="entry name" value="TWO-COMPONENT RESPONSE REGULATOR-RELATED"/>
    <property type="match status" value="1"/>
</dbReference>
<reference evidence="3 4" key="1">
    <citation type="submission" date="2016-06" db="EMBL/GenBank/DDBJ databases">
        <title>Genome sequence of endosymbiont of Candidatus Endolucinida thiodiazotropha.</title>
        <authorList>
            <person name="Poehlein A."/>
            <person name="Koenig S."/>
            <person name="Heiden S.E."/>
            <person name="Thuermer A."/>
            <person name="Voget S."/>
            <person name="Daniel R."/>
            <person name="Markert S."/>
            <person name="Gros O."/>
            <person name="Schweder T."/>
        </authorList>
    </citation>
    <scope>NUCLEOTIDE SEQUENCE [LARGE SCALE GENOMIC DNA]</scope>
    <source>
        <strain evidence="3 4">COS</strain>
    </source>
</reference>
<evidence type="ECO:0000313" key="4">
    <source>
        <dbReference type="Proteomes" id="UP000094769"/>
    </source>
</evidence>
<feature type="domain" description="Response regulatory" evidence="2">
    <location>
        <begin position="7"/>
        <end position="122"/>
    </location>
</feature>
<dbReference type="CDD" id="cd17569">
    <property type="entry name" value="REC_HupR-like"/>
    <property type="match status" value="1"/>
</dbReference>
<keyword evidence="1" id="KW-0597">Phosphoprotein</keyword>
<gene>
    <name evidence="3" type="primary">dctD_1</name>
    <name evidence="3" type="ORF">CODIS_23560</name>
</gene>
<feature type="modified residue" description="4-aspartylphosphate" evidence="1">
    <location>
        <position position="56"/>
    </location>
</feature>
<dbReference type="Gene3D" id="3.40.50.2300">
    <property type="match status" value="1"/>
</dbReference>
<dbReference type="AlphaFoldDB" id="A0A7Z0VL95"/>
<comment type="caution">
    <text evidence="3">The sequence shown here is derived from an EMBL/GenBank/DDBJ whole genome shotgun (WGS) entry which is preliminary data.</text>
</comment>
<dbReference type="PROSITE" id="PS50110">
    <property type="entry name" value="RESPONSE_REGULATORY"/>
    <property type="match status" value="1"/>
</dbReference>
<dbReference type="InterPro" id="IPR052020">
    <property type="entry name" value="Cyclic_di-GMP/3'3'-cGAMP_PDE"/>
</dbReference>
<name>A0A7Z0VL95_9GAMM</name>
<accession>A0A7Z0VL95</accession>
<dbReference type="Pfam" id="PF00072">
    <property type="entry name" value="Response_reg"/>
    <property type="match status" value="1"/>
</dbReference>